<sequence length="264" mass="27779">MKKWFTQAAAGLFALAAITLTSCDKDEDQVTLTPANLPTLSASTNTVVLQQANSAQTAVTYTWTPVSSFNWQNTDNPYAPTVSYVLQVSTPDNSFGAPASIPAGNGPTTAVTVEQLNTALTTIGVTPGTATPVQVRLATVINSGSNNSFTSAPVALTATGYTVCLPPNSDRWSIIGPAGVDWNTDVPLTYNCDSRTYKVTRVLNAGEFKFRLNNDWGTNYGSNTARNASGTGPLNSGGNNITVPTTGTYTITLNLATMTYTLSQ</sequence>
<dbReference type="Pfam" id="PF16411">
    <property type="entry name" value="SusF_SusE"/>
    <property type="match status" value="1"/>
</dbReference>
<evidence type="ECO:0000259" key="2">
    <source>
        <dbReference type="Pfam" id="PF16411"/>
    </source>
</evidence>
<dbReference type="Proteomes" id="UP000664144">
    <property type="component" value="Unassembled WGS sequence"/>
</dbReference>
<dbReference type="AlphaFoldDB" id="A0A939ES54"/>
<organism evidence="3 4">
    <name type="scientific">Hymenobacter telluris</name>
    <dbReference type="NCBI Taxonomy" id="2816474"/>
    <lineage>
        <taxon>Bacteria</taxon>
        <taxon>Pseudomonadati</taxon>
        <taxon>Bacteroidota</taxon>
        <taxon>Cytophagia</taxon>
        <taxon>Cytophagales</taxon>
        <taxon>Hymenobacteraceae</taxon>
        <taxon>Hymenobacter</taxon>
    </lineage>
</organism>
<accession>A0A939ES54</accession>
<reference evidence="3" key="1">
    <citation type="submission" date="2021-03" db="EMBL/GenBank/DDBJ databases">
        <authorList>
            <person name="Kim M.K."/>
        </authorList>
    </citation>
    <scope>NUCLEOTIDE SEQUENCE</scope>
    <source>
        <strain evidence="3">BT186</strain>
    </source>
</reference>
<proteinExistence type="predicted"/>
<dbReference type="Pfam" id="PF14292">
    <property type="entry name" value="SusE"/>
    <property type="match status" value="1"/>
</dbReference>
<dbReference type="InterPro" id="IPR032187">
    <property type="entry name" value="SusF/SusE-like_C"/>
</dbReference>
<protein>
    <submittedName>
        <fullName evidence="3">SusE domain-containing protein</fullName>
    </submittedName>
</protein>
<gene>
    <name evidence="3" type="ORF">J0X19_01055</name>
</gene>
<name>A0A939ES54_9BACT</name>
<feature type="domain" description="SusE outer membrane protein" evidence="1">
    <location>
        <begin position="25"/>
        <end position="137"/>
    </location>
</feature>
<evidence type="ECO:0000313" key="3">
    <source>
        <dbReference type="EMBL" id="MBO0356520.1"/>
    </source>
</evidence>
<dbReference type="CDD" id="cd12956">
    <property type="entry name" value="CBM_SusE-F_like"/>
    <property type="match status" value="1"/>
</dbReference>
<evidence type="ECO:0000259" key="1">
    <source>
        <dbReference type="Pfam" id="PF14292"/>
    </source>
</evidence>
<dbReference type="EMBL" id="JAFLQZ010000001">
    <property type="protein sequence ID" value="MBO0356520.1"/>
    <property type="molecule type" value="Genomic_DNA"/>
</dbReference>
<dbReference type="RefSeq" id="WP_206980027.1">
    <property type="nucleotide sequence ID" value="NZ_JAFLQZ010000001.1"/>
</dbReference>
<dbReference type="PROSITE" id="PS51257">
    <property type="entry name" value="PROKAR_LIPOPROTEIN"/>
    <property type="match status" value="1"/>
</dbReference>
<dbReference type="Gene3D" id="2.60.40.3620">
    <property type="match status" value="1"/>
</dbReference>
<evidence type="ECO:0000313" key="4">
    <source>
        <dbReference type="Proteomes" id="UP000664144"/>
    </source>
</evidence>
<dbReference type="InterPro" id="IPR025970">
    <property type="entry name" value="SusE"/>
</dbReference>
<comment type="caution">
    <text evidence="3">The sequence shown here is derived from an EMBL/GenBank/DDBJ whole genome shotgun (WGS) entry which is preliminary data.</text>
</comment>
<feature type="domain" description="Outer membrane protein SusF/SusE-like C-terminal" evidence="2">
    <location>
        <begin position="174"/>
        <end position="261"/>
    </location>
</feature>
<keyword evidence="4" id="KW-1185">Reference proteome</keyword>